<proteinExistence type="predicted"/>
<keyword evidence="3" id="KW-1185">Reference proteome</keyword>
<accession>V5FYE8</accession>
<protein>
    <submittedName>
        <fullName evidence="2">Uncharacterized protein</fullName>
    </submittedName>
</protein>
<comment type="caution">
    <text evidence="2">The sequence shown here is derived from an EMBL/GenBank/DDBJ whole genome shotgun (WGS) entry which is preliminary data.</text>
</comment>
<dbReference type="InParanoid" id="V5FYE8"/>
<organism evidence="2 3">
    <name type="scientific">Byssochlamys spectabilis (strain No. 5 / NBRC 109023)</name>
    <name type="common">Paecilomyces variotii</name>
    <dbReference type="NCBI Taxonomy" id="1356009"/>
    <lineage>
        <taxon>Eukaryota</taxon>
        <taxon>Fungi</taxon>
        <taxon>Dikarya</taxon>
        <taxon>Ascomycota</taxon>
        <taxon>Pezizomycotina</taxon>
        <taxon>Eurotiomycetes</taxon>
        <taxon>Eurotiomycetidae</taxon>
        <taxon>Eurotiales</taxon>
        <taxon>Thermoascaceae</taxon>
        <taxon>Paecilomyces</taxon>
    </lineage>
</organism>
<sequence>METVDESDPMTAGLVVKKPCWKTTEKSSCRDGPFSDHSRTDRISTMQFPVDRAPRLRSGDQEQTLSATGWAKLGLISESTVRCACIQGNAAGITTLEQVERGFMSIPSGLLAPAVMVLVNSDSLTASSPVARRQPGLAIGRDAIDGEKRGEFGVPAADSGTGWDRCWPLSGTGGHGVCVLSGNSGSPHRIHGGSSSTSPDMSS</sequence>
<gene>
    <name evidence="2" type="ORF">PVAR5_2255</name>
</gene>
<feature type="region of interest" description="Disordered" evidence="1">
    <location>
        <begin position="184"/>
        <end position="203"/>
    </location>
</feature>
<reference evidence="3" key="1">
    <citation type="journal article" date="2014" name="Genome Announc.">
        <title>Draft genome sequence of the formaldehyde-resistant fungus Byssochlamys spectabilis No. 5 (anamorph Paecilomyces variotii No. 5) (NBRC109023).</title>
        <authorList>
            <person name="Oka T."/>
            <person name="Ekino K."/>
            <person name="Fukuda K."/>
            <person name="Nomura Y."/>
        </authorList>
    </citation>
    <scope>NUCLEOTIDE SEQUENCE [LARGE SCALE GENOMIC DNA]</scope>
    <source>
        <strain evidence="3">No. 5 / NBRC 109023</strain>
    </source>
</reference>
<dbReference type="AlphaFoldDB" id="V5FYE8"/>
<name>V5FYE8_BYSSN</name>
<dbReference type="Proteomes" id="UP000018001">
    <property type="component" value="Unassembled WGS sequence"/>
</dbReference>
<dbReference type="EMBL" id="BAUL01000062">
    <property type="protein sequence ID" value="GAD93642.1"/>
    <property type="molecule type" value="Genomic_DNA"/>
</dbReference>
<evidence type="ECO:0000256" key="1">
    <source>
        <dbReference type="SAM" id="MobiDB-lite"/>
    </source>
</evidence>
<evidence type="ECO:0000313" key="2">
    <source>
        <dbReference type="EMBL" id="GAD93642.1"/>
    </source>
</evidence>
<evidence type="ECO:0000313" key="3">
    <source>
        <dbReference type="Proteomes" id="UP000018001"/>
    </source>
</evidence>
<dbReference type="HOGENOM" id="CLU_1348746_0_0_1"/>
<feature type="compositionally biased region" description="Low complexity" evidence="1">
    <location>
        <begin position="194"/>
        <end position="203"/>
    </location>
</feature>